<sequence length="227" mass="26162">MEPSNPNFEILSDYEEEMLESQAVREVLDHLAVGLLSKLDVHVLCSFVQCGEEPIEQEKLRMSLARKVWDQVLQLSTLSGVGRASLPWFHRKTQQYLRSAVAGKRINEVWVHNFLLRVWNDMKQAKENGSEFPKWYKPVNPFDIAEIQAPKRRQQHQQPPSVAKAKAPSKTPRPRFRKELPQGVGWPESVMQESMPAVQNPTRLETHGKQQKDSFPPCQREQSLSTL</sequence>
<gene>
    <name evidence="2" type="ORF">IFM46972_07878</name>
</gene>
<dbReference type="AlphaFoldDB" id="A0A8H3P5D3"/>
<organism evidence="2 3">
    <name type="scientific">Aspergillus udagawae</name>
    <dbReference type="NCBI Taxonomy" id="91492"/>
    <lineage>
        <taxon>Eukaryota</taxon>
        <taxon>Fungi</taxon>
        <taxon>Dikarya</taxon>
        <taxon>Ascomycota</taxon>
        <taxon>Pezizomycotina</taxon>
        <taxon>Eurotiomycetes</taxon>
        <taxon>Eurotiomycetidae</taxon>
        <taxon>Eurotiales</taxon>
        <taxon>Aspergillaceae</taxon>
        <taxon>Aspergillus</taxon>
        <taxon>Aspergillus subgen. Fumigati</taxon>
    </lineage>
</organism>
<dbReference type="EMBL" id="BLKC01000063">
    <property type="protein sequence ID" value="GFF45757.1"/>
    <property type="molecule type" value="Genomic_DNA"/>
</dbReference>
<accession>A0A8H3P5D3</accession>
<name>A0A8H3P5D3_9EURO</name>
<comment type="caution">
    <text evidence="2">The sequence shown here is derived from an EMBL/GenBank/DDBJ whole genome shotgun (WGS) entry which is preliminary data.</text>
</comment>
<evidence type="ECO:0000256" key="1">
    <source>
        <dbReference type="SAM" id="MobiDB-lite"/>
    </source>
</evidence>
<proteinExistence type="predicted"/>
<dbReference type="Proteomes" id="UP000465221">
    <property type="component" value="Unassembled WGS sequence"/>
</dbReference>
<protein>
    <submittedName>
        <fullName evidence="2">Uncharacterized protein</fullName>
    </submittedName>
</protein>
<reference evidence="2 3" key="1">
    <citation type="submission" date="2020-01" db="EMBL/GenBank/DDBJ databases">
        <title>Draft genome sequence of Aspergillus udagawae IFM 46972.</title>
        <authorList>
            <person name="Takahashi H."/>
            <person name="Yaguchi T."/>
        </authorList>
    </citation>
    <scope>NUCLEOTIDE SEQUENCE [LARGE SCALE GENOMIC DNA]</scope>
    <source>
        <strain evidence="2 3">IFM 46972</strain>
    </source>
</reference>
<evidence type="ECO:0000313" key="2">
    <source>
        <dbReference type="EMBL" id="GFF45757.1"/>
    </source>
</evidence>
<feature type="region of interest" description="Disordered" evidence="1">
    <location>
        <begin position="150"/>
        <end position="227"/>
    </location>
</feature>
<evidence type="ECO:0000313" key="3">
    <source>
        <dbReference type="Proteomes" id="UP000465221"/>
    </source>
</evidence>